<sequence>MLHNDDVNVFCVVQHLLRKACGHDAEQAQRQTLAIHESGSAVVGTYDRKTAEEVTFRLMRSGLHATFGRAR</sequence>
<dbReference type="Proteomes" id="UP001500711">
    <property type="component" value="Unassembled WGS sequence"/>
</dbReference>
<keyword evidence="3" id="KW-1185">Reference proteome</keyword>
<proteinExistence type="predicted"/>
<reference evidence="3" key="1">
    <citation type="journal article" date="2019" name="Int. J. Syst. Evol. Microbiol.">
        <title>The Global Catalogue of Microorganisms (GCM) 10K type strain sequencing project: providing services to taxonomists for standard genome sequencing and annotation.</title>
        <authorList>
            <consortium name="The Broad Institute Genomics Platform"/>
            <consortium name="The Broad Institute Genome Sequencing Center for Infectious Disease"/>
            <person name="Wu L."/>
            <person name="Ma J."/>
        </authorList>
    </citation>
    <scope>NUCLEOTIDE SEQUENCE [LARGE SCALE GENOMIC DNA]</scope>
    <source>
        <strain evidence="3">JCM 17494</strain>
    </source>
</reference>
<evidence type="ECO:0000313" key="3">
    <source>
        <dbReference type="Proteomes" id="UP001500711"/>
    </source>
</evidence>
<dbReference type="SUPFAM" id="SSF54736">
    <property type="entry name" value="ClpS-like"/>
    <property type="match status" value="1"/>
</dbReference>
<dbReference type="EMBL" id="BAABBE010000003">
    <property type="protein sequence ID" value="GAA3628088.1"/>
    <property type="molecule type" value="Genomic_DNA"/>
</dbReference>
<feature type="domain" description="Adaptor protein ClpS core" evidence="1">
    <location>
        <begin position="1"/>
        <end position="61"/>
    </location>
</feature>
<accession>A0ABP7AAP7</accession>
<dbReference type="InterPro" id="IPR003769">
    <property type="entry name" value="ClpS_core"/>
</dbReference>
<dbReference type="InterPro" id="IPR014719">
    <property type="entry name" value="Ribosomal_bL12_C/ClpS-like"/>
</dbReference>
<protein>
    <recommendedName>
        <fullName evidence="1">Adaptor protein ClpS core domain-containing protein</fullName>
    </recommendedName>
</protein>
<dbReference type="Gene3D" id="3.30.1390.10">
    <property type="match status" value="1"/>
</dbReference>
<name>A0ABP7AAP7_9PSEU</name>
<organism evidence="2 3">
    <name type="scientific">Lentzea roselyniae</name>
    <dbReference type="NCBI Taxonomy" id="531940"/>
    <lineage>
        <taxon>Bacteria</taxon>
        <taxon>Bacillati</taxon>
        <taxon>Actinomycetota</taxon>
        <taxon>Actinomycetes</taxon>
        <taxon>Pseudonocardiales</taxon>
        <taxon>Pseudonocardiaceae</taxon>
        <taxon>Lentzea</taxon>
    </lineage>
</organism>
<comment type="caution">
    <text evidence="2">The sequence shown here is derived from an EMBL/GenBank/DDBJ whole genome shotgun (WGS) entry which is preliminary data.</text>
</comment>
<dbReference type="Pfam" id="PF02617">
    <property type="entry name" value="ClpS"/>
    <property type="match status" value="1"/>
</dbReference>
<evidence type="ECO:0000259" key="1">
    <source>
        <dbReference type="Pfam" id="PF02617"/>
    </source>
</evidence>
<gene>
    <name evidence="2" type="ORF">GCM10022267_13060</name>
</gene>
<evidence type="ECO:0000313" key="2">
    <source>
        <dbReference type="EMBL" id="GAA3628088.1"/>
    </source>
</evidence>